<dbReference type="STRING" id="1666911.HLUCCA11_12905"/>
<accession>A0A0N8KMW0</accession>
<feature type="compositionally biased region" description="Acidic residues" evidence="1">
    <location>
        <begin position="93"/>
        <end position="104"/>
    </location>
</feature>
<feature type="compositionally biased region" description="Low complexity" evidence="1">
    <location>
        <begin position="160"/>
        <end position="173"/>
    </location>
</feature>
<feature type="compositionally biased region" description="Low complexity" evidence="1">
    <location>
        <begin position="105"/>
        <end position="138"/>
    </location>
</feature>
<evidence type="ECO:0000256" key="1">
    <source>
        <dbReference type="SAM" id="MobiDB-lite"/>
    </source>
</evidence>
<sequence>MVERPIKKSEREAAAKKAEPAPASNAPKPIKKADRTDDGESRSYSRDDEGKSRDKRKGKGKGKGRDKDDAPRTPVNPAFVRGPKPSAKVAEPEVAEVTEAEVTEATESTESTEATEATESTEATEATESTEAAEATEAIVEKEPAAEVPVDRTPPEPEADSTASESADSTESA</sequence>
<feature type="region of interest" description="Disordered" evidence="1">
    <location>
        <begin position="1"/>
        <end position="173"/>
    </location>
</feature>
<dbReference type="PATRIC" id="fig|1666911.3.peg.4791"/>
<proteinExistence type="predicted"/>
<protein>
    <submittedName>
        <fullName evidence="2">Uncharacterized protein</fullName>
    </submittedName>
</protein>
<evidence type="ECO:0000313" key="3">
    <source>
        <dbReference type="Proteomes" id="UP000050465"/>
    </source>
</evidence>
<dbReference type="EMBL" id="LJZR01000016">
    <property type="protein sequence ID" value="KPQ34834.1"/>
    <property type="molecule type" value="Genomic_DNA"/>
</dbReference>
<name>A0A0N8KMW0_9CYAN</name>
<gene>
    <name evidence="2" type="ORF">HLUCCA11_12905</name>
</gene>
<evidence type="ECO:0000313" key="2">
    <source>
        <dbReference type="EMBL" id="KPQ34834.1"/>
    </source>
</evidence>
<feature type="compositionally biased region" description="Basic and acidic residues" evidence="1">
    <location>
        <begin position="31"/>
        <end position="52"/>
    </location>
</feature>
<feature type="compositionally biased region" description="Basic and acidic residues" evidence="1">
    <location>
        <begin position="1"/>
        <end position="19"/>
    </location>
</feature>
<feature type="compositionally biased region" description="Basic residues" evidence="1">
    <location>
        <begin position="53"/>
        <end position="62"/>
    </location>
</feature>
<dbReference type="AlphaFoldDB" id="A0A0N8KMW0"/>
<organism evidence="2 3">
    <name type="scientific">Phormidesmis priestleyi Ana</name>
    <dbReference type="NCBI Taxonomy" id="1666911"/>
    <lineage>
        <taxon>Bacteria</taxon>
        <taxon>Bacillati</taxon>
        <taxon>Cyanobacteriota</taxon>
        <taxon>Cyanophyceae</taxon>
        <taxon>Leptolyngbyales</taxon>
        <taxon>Leptolyngbyaceae</taxon>
        <taxon>Phormidesmis</taxon>
    </lineage>
</organism>
<reference evidence="2 3" key="1">
    <citation type="submission" date="2015-09" db="EMBL/GenBank/DDBJ databases">
        <title>Identification and resolution of microdiversity through metagenomic sequencing of parallel consortia.</title>
        <authorList>
            <person name="Nelson W.C."/>
            <person name="Romine M.F."/>
            <person name="Lindemann S.R."/>
        </authorList>
    </citation>
    <scope>NUCLEOTIDE SEQUENCE [LARGE SCALE GENOMIC DNA]</scope>
    <source>
        <strain evidence="2">Ana</strain>
    </source>
</reference>
<feature type="compositionally biased region" description="Basic and acidic residues" evidence="1">
    <location>
        <begin position="139"/>
        <end position="155"/>
    </location>
</feature>
<comment type="caution">
    <text evidence="2">The sequence shown here is derived from an EMBL/GenBank/DDBJ whole genome shotgun (WGS) entry which is preliminary data.</text>
</comment>
<dbReference type="Proteomes" id="UP000050465">
    <property type="component" value="Unassembled WGS sequence"/>
</dbReference>